<dbReference type="PANTHER" id="PTHR19848:SF8">
    <property type="entry name" value="F-BOX AND WD REPEAT DOMAIN CONTAINING 7"/>
    <property type="match status" value="1"/>
</dbReference>
<dbReference type="Pfam" id="PF00400">
    <property type="entry name" value="WD40"/>
    <property type="match status" value="1"/>
</dbReference>
<keyword evidence="1 3" id="KW-0853">WD repeat</keyword>
<dbReference type="Gene3D" id="2.130.10.10">
    <property type="entry name" value="YVTN repeat-like/Quinoprotein amine dehydrogenase"/>
    <property type="match status" value="1"/>
</dbReference>
<dbReference type="Proteomes" id="UP000092154">
    <property type="component" value="Unassembled WGS sequence"/>
</dbReference>
<dbReference type="PROSITE" id="PS50082">
    <property type="entry name" value="WD_REPEATS_2"/>
    <property type="match status" value="1"/>
</dbReference>
<gene>
    <name evidence="4" type="ORF">K503DRAFT_869989</name>
</gene>
<evidence type="ECO:0000256" key="1">
    <source>
        <dbReference type="ARBA" id="ARBA00022574"/>
    </source>
</evidence>
<dbReference type="PROSITE" id="PS00678">
    <property type="entry name" value="WD_REPEATS_1"/>
    <property type="match status" value="1"/>
</dbReference>
<evidence type="ECO:0000313" key="5">
    <source>
        <dbReference type="Proteomes" id="UP000092154"/>
    </source>
</evidence>
<protein>
    <submittedName>
        <fullName evidence="4">Uncharacterized protein</fullName>
    </submittedName>
</protein>
<dbReference type="InterPro" id="IPR019775">
    <property type="entry name" value="WD40_repeat_CS"/>
</dbReference>
<keyword evidence="2" id="KW-0677">Repeat</keyword>
<dbReference type="PROSITE" id="PS50294">
    <property type="entry name" value="WD_REPEATS_REGION"/>
    <property type="match status" value="1"/>
</dbReference>
<accession>A0A1B7MJF3</accession>
<sequence length="131" mass="14705">MKPVPPSVRRRHTVPLYLSPPDWRVPRHSAHIFSTSEDCTPRKWQSIDGEVLVVLRGHTKAVTFICQFPDDRHLVTASRDCSIRIWDVKANQLAGEPLLHDGELLALVISSGSVHDCNAQSDVKVEACKFI</sequence>
<reference evidence="4 5" key="1">
    <citation type="submission" date="2016-06" db="EMBL/GenBank/DDBJ databases">
        <title>Comparative genomics of the ectomycorrhizal sister species Rhizopogon vinicolor and Rhizopogon vesiculosus (Basidiomycota: Boletales) reveals a divergence of the mating type B locus.</title>
        <authorList>
            <consortium name="DOE Joint Genome Institute"/>
            <person name="Mujic A.B."/>
            <person name="Kuo A."/>
            <person name="Tritt A."/>
            <person name="Lipzen A."/>
            <person name="Chen C."/>
            <person name="Johnson J."/>
            <person name="Sharma A."/>
            <person name="Barry K."/>
            <person name="Grigoriev I.V."/>
            <person name="Spatafora J.W."/>
        </authorList>
    </citation>
    <scope>NUCLEOTIDE SEQUENCE [LARGE SCALE GENOMIC DNA]</scope>
    <source>
        <strain evidence="4 5">AM-OR11-026</strain>
    </source>
</reference>
<keyword evidence="5" id="KW-1185">Reference proteome</keyword>
<feature type="repeat" description="WD" evidence="3">
    <location>
        <begin position="55"/>
        <end position="96"/>
    </location>
</feature>
<dbReference type="AlphaFoldDB" id="A0A1B7MJF3"/>
<dbReference type="InterPro" id="IPR036322">
    <property type="entry name" value="WD40_repeat_dom_sf"/>
</dbReference>
<dbReference type="SUPFAM" id="SSF50978">
    <property type="entry name" value="WD40 repeat-like"/>
    <property type="match status" value="1"/>
</dbReference>
<dbReference type="SMART" id="SM00320">
    <property type="entry name" value="WD40"/>
    <property type="match status" value="1"/>
</dbReference>
<dbReference type="InterPro" id="IPR015943">
    <property type="entry name" value="WD40/YVTN_repeat-like_dom_sf"/>
</dbReference>
<dbReference type="OrthoDB" id="2679630at2759"/>
<dbReference type="EMBL" id="KV448931">
    <property type="protein sequence ID" value="OAX32730.1"/>
    <property type="molecule type" value="Genomic_DNA"/>
</dbReference>
<evidence type="ECO:0000256" key="2">
    <source>
        <dbReference type="ARBA" id="ARBA00022737"/>
    </source>
</evidence>
<organism evidence="4 5">
    <name type="scientific">Rhizopogon vinicolor AM-OR11-026</name>
    <dbReference type="NCBI Taxonomy" id="1314800"/>
    <lineage>
        <taxon>Eukaryota</taxon>
        <taxon>Fungi</taxon>
        <taxon>Dikarya</taxon>
        <taxon>Basidiomycota</taxon>
        <taxon>Agaricomycotina</taxon>
        <taxon>Agaricomycetes</taxon>
        <taxon>Agaricomycetidae</taxon>
        <taxon>Boletales</taxon>
        <taxon>Suillineae</taxon>
        <taxon>Rhizopogonaceae</taxon>
        <taxon>Rhizopogon</taxon>
    </lineage>
</organism>
<dbReference type="InParanoid" id="A0A1B7MJF3"/>
<proteinExistence type="predicted"/>
<dbReference type="InterPro" id="IPR001680">
    <property type="entry name" value="WD40_rpt"/>
</dbReference>
<evidence type="ECO:0000313" key="4">
    <source>
        <dbReference type="EMBL" id="OAX32730.1"/>
    </source>
</evidence>
<name>A0A1B7MJF3_9AGAM</name>
<dbReference type="PANTHER" id="PTHR19848">
    <property type="entry name" value="WD40 REPEAT PROTEIN"/>
    <property type="match status" value="1"/>
</dbReference>
<evidence type="ECO:0000256" key="3">
    <source>
        <dbReference type="PROSITE-ProRule" id="PRU00221"/>
    </source>
</evidence>
<dbReference type="STRING" id="1314800.A0A1B7MJF3"/>